<dbReference type="SUPFAM" id="SSF161098">
    <property type="entry name" value="MetI-like"/>
    <property type="match status" value="1"/>
</dbReference>
<dbReference type="InterPro" id="IPR035906">
    <property type="entry name" value="MetI-like_sf"/>
</dbReference>
<dbReference type="EMBL" id="CP070499">
    <property type="protein sequence ID" value="QSB15819.1"/>
    <property type="molecule type" value="Genomic_DNA"/>
</dbReference>
<keyword evidence="5" id="KW-0813">Transport</keyword>
<feature type="transmembrane region" description="Helical" evidence="5">
    <location>
        <begin position="189"/>
        <end position="217"/>
    </location>
</feature>
<dbReference type="Pfam" id="PF00528">
    <property type="entry name" value="BPD_transp_1"/>
    <property type="match status" value="1"/>
</dbReference>
<dbReference type="RefSeq" id="WP_239678007.1">
    <property type="nucleotide sequence ID" value="NZ_CP070499.1"/>
</dbReference>
<name>A0A895YJY2_9ACTN</name>
<gene>
    <name evidence="8" type="ORF">JQS43_05635</name>
</gene>
<proteinExistence type="inferred from homology"/>
<dbReference type="PANTHER" id="PTHR43496">
    <property type="entry name" value="PROTEIN LPLB"/>
    <property type="match status" value="1"/>
</dbReference>
<evidence type="ECO:0000313" key="9">
    <source>
        <dbReference type="Proteomes" id="UP000662857"/>
    </source>
</evidence>
<feature type="transmembrane region" description="Helical" evidence="5">
    <location>
        <begin position="148"/>
        <end position="169"/>
    </location>
</feature>
<keyword evidence="3 5" id="KW-1133">Transmembrane helix</keyword>
<dbReference type="PANTHER" id="PTHR43496:SF1">
    <property type="entry name" value="POLYGALACTURONAN_RHAMNOGALACTURONAN TRANSPORT SYSTEM PERMEASE PROTEIN YTEP"/>
    <property type="match status" value="1"/>
</dbReference>
<feature type="domain" description="ABC transmembrane type-1" evidence="7">
    <location>
        <begin position="102"/>
        <end position="317"/>
    </location>
</feature>
<evidence type="ECO:0000256" key="2">
    <source>
        <dbReference type="ARBA" id="ARBA00022692"/>
    </source>
</evidence>
<feature type="transmembrane region" description="Helical" evidence="5">
    <location>
        <begin position="295"/>
        <end position="321"/>
    </location>
</feature>
<dbReference type="GO" id="GO:0005886">
    <property type="term" value="C:plasma membrane"/>
    <property type="evidence" value="ECO:0007669"/>
    <property type="project" value="UniProtKB-SubCell"/>
</dbReference>
<dbReference type="CDD" id="cd06261">
    <property type="entry name" value="TM_PBP2"/>
    <property type="match status" value="1"/>
</dbReference>
<reference evidence="8" key="1">
    <citation type="submission" date="2021-02" db="EMBL/GenBank/DDBJ databases">
        <title>Natrosporangium hydrolyticum gen. nov., sp. nov, a haloalkaliphilic actinobacterium from a soda solonchak soil.</title>
        <authorList>
            <person name="Sorokin D.Y."/>
            <person name="Khijniak T.V."/>
            <person name="Zakharycheva A.P."/>
            <person name="Boueva O.V."/>
            <person name="Ariskina E.V."/>
            <person name="Hahnke R.L."/>
            <person name="Bunk B."/>
            <person name="Sproer C."/>
            <person name="Schumann P."/>
            <person name="Evtushenko L.I."/>
            <person name="Kublanov I.V."/>
        </authorList>
    </citation>
    <scope>NUCLEOTIDE SEQUENCE</scope>
    <source>
        <strain evidence="8">DSM 106523</strain>
    </source>
</reference>
<dbReference type="GO" id="GO:0055085">
    <property type="term" value="P:transmembrane transport"/>
    <property type="evidence" value="ECO:0007669"/>
    <property type="project" value="InterPro"/>
</dbReference>
<organism evidence="8 9">
    <name type="scientific">Natronosporangium hydrolyticum</name>
    <dbReference type="NCBI Taxonomy" id="2811111"/>
    <lineage>
        <taxon>Bacteria</taxon>
        <taxon>Bacillati</taxon>
        <taxon>Actinomycetota</taxon>
        <taxon>Actinomycetes</taxon>
        <taxon>Micromonosporales</taxon>
        <taxon>Micromonosporaceae</taxon>
        <taxon>Natronosporangium</taxon>
    </lineage>
</organism>
<dbReference type="InterPro" id="IPR000515">
    <property type="entry name" value="MetI-like"/>
</dbReference>
<dbReference type="Gene3D" id="1.10.3720.10">
    <property type="entry name" value="MetI-like"/>
    <property type="match status" value="1"/>
</dbReference>
<evidence type="ECO:0000313" key="8">
    <source>
        <dbReference type="EMBL" id="QSB15819.1"/>
    </source>
</evidence>
<evidence type="ECO:0000256" key="1">
    <source>
        <dbReference type="ARBA" id="ARBA00004141"/>
    </source>
</evidence>
<keyword evidence="4 5" id="KW-0472">Membrane</keyword>
<evidence type="ECO:0000256" key="4">
    <source>
        <dbReference type="ARBA" id="ARBA00023136"/>
    </source>
</evidence>
<feature type="transmembrane region" description="Helical" evidence="5">
    <location>
        <begin position="238"/>
        <end position="260"/>
    </location>
</feature>
<evidence type="ECO:0000256" key="6">
    <source>
        <dbReference type="SAM" id="MobiDB-lite"/>
    </source>
</evidence>
<evidence type="ECO:0000256" key="3">
    <source>
        <dbReference type="ARBA" id="ARBA00022989"/>
    </source>
</evidence>
<protein>
    <submittedName>
        <fullName evidence="8">Sugar ABC transporter permease</fullName>
    </submittedName>
</protein>
<accession>A0A895YJY2</accession>
<keyword evidence="2 5" id="KW-0812">Transmembrane</keyword>
<feature type="transmembrane region" description="Helical" evidence="5">
    <location>
        <begin position="41"/>
        <end position="60"/>
    </location>
</feature>
<evidence type="ECO:0000256" key="5">
    <source>
        <dbReference type="RuleBase" id="RU363032"/>
    </source>
</evidence>
<sequence length="330" mass="37064">MADNSPVTVAAGARAAAKDKPDKPRPKRQQAPLRVRMLRHAWLYVLLVPGVVYFAIFKYAPMYGVTIAFQDYLPFLGFSGSPWVGLKHFETLFTSPDFFRILRNTLLLALLNVIFVFPAPIVVALLLNEIRLSILKRAIQSSIYIPHFLSWTIVAALTYLLFALDVGPITQLMNSLFGARFNFLADPDWFRPLIILQTLWKSTGWGTIIYLAALAGVNPNLYEAARIDGANRWQQMRHITLPAIQSTIVIMAILMSGNLLDTGFEQIYLMTNALNRSVAEVFDTYVYFLGITQGAYSYSTAVGLFKAVVGIILIFGANWLARRFKQNGLF</sequence>
<evidence type="ECO:0000259" key="7">
    <source>
        <dbReference type="PROSITE" id="PS50928"/>
    </source>
</evidence>
<keyword evidence="9" id="KW-1185">Reference proteome</keyword>
<feature type="region of interest" description="Disordered" evidence="6">
    <location>
        <begin position="1"/>
        <end position="30"/>
    </location>
</feature>
<comment type="subcellular location">
    <subcellularLocation>
        <location evidence="5">Cell membrane</location>
        <topology evidence="5">Multi-pass membrane protein</topology>
    </subcellularLocation>
    <subcellularLocation>
        <location evidence="1">Membrane</location>
        <topology evidence="1">Multi-pass membrane protein</topology>
    </subcellularLocation>
</comment>
<dbReference type="Proteomes" id="UP000662857">
    <property type="component" value="Chromosome"/>
</dbReference>
<dbReference type="AlphaFoldDB" id="A0A895YJY2"/>
<comment type="similarity">
    <text evidence="5">Belongs to the binding-protein-dependent transport system permease family.</text>
</comment>
<feature type="transmembrane region" description="Helical" evidence="5">
    <location>
        <begin position="106"/>
        <end position="127"/>
    </location>
</feature>
<dbReference type="PROSITE" id="PS50928">
    <property type="entry name" value="ABC_TM1"/>
    <property type="match status" value="1"/>
</dbReference>
<dbReference type="KEGG" id="nhy:JQS43_05635"/>